<organism evidence="1 2">
    <name type="scientific">Polyplax serrata</name>
    <name type="common">Common mouse louse</name>
    <dbReference type="NCBI Taxonomy" id="468196"/>
    <lineage>
        <taxon>Eukaryota</taxon>
        <taxon>Metazoa</taxon>
        <taxon>Ecdysozoa</taxon>
        <taxon>Arthropoda</taxon>
        <taxon>Hexapoda</taxon>
        <taxon>Insecta</taxon>
        <taxon>Pterygota</taxon>
        <taxon>Neoptera</taxon>
        <taxon>Paraneoptera</taxon>
        <taxon>Psocodea</taxon>
        <taxon>Troctomorpha</taxon>
        <taxon>Phthiraptera</taxon>
        <taxon>Anoplura</taxon>
        <taxon>Polyplacidae</taxon>
        <taxon>Polyplax</taxon>
    </lineage>
</organism>
<gene>
    <name evidence="1" type="ORF">RUM44_010099</name>
</gene>
<protein>
    <submittedName>
        <fullName evidence="1">Uncharacterized protein</fullName>
    </submittedName>
</protein>
<evidence type="ECO:0000313" key="2">
    <source>
        <dbReference type="Proteomes" id="UP001359485"/>
    </source>
</evidence>
<reference evidence="1 2" key="1">
    <citation type="submission" date="2023-09" db="EMBL/GenBank/DDBJ databases">
        <title>Genomes of two closely related lineages of the louse Polyplax serrata with different host specificities.</title>
        <authorList>
            <person name="Martinu J."/>
            <person name="Tarabai H."/>
            <person name="Stefka J."/>
            <person name="Hypsa V."/>
        </authorList>
    </citation>
    <scope>NUCLEOTIDE SEQUENCE [LARGE SCALE GENOMIC DNA]</scope>
    <source>
        <strain evidence="1">98ZLc_SE</strain>
    </source>
</reference>
<proteinExistence type="predicted"/>
<comment type="caution">
    <text evidence="1">The sequence shown here is derived from an EMBL/GenBank/DDBJ whole genome shotgun (WGS) entry which is preliminary data.</text>
</comment>
<name>A0ABR1AV82_POLSC</name>
<dbReference type="Proteomes" id="UP001359485">
    <property type="component" value="Unassembled WGS sequence"/>
</dbReference>
<accession>A0ABR1AV82</accession>
<dbReference type="EMBL" id="JAWJWF010000045">
    <property type="protein sequence ID" value="KAK6627621.1"/>
    <property type="molecule type" value="Genomic_DNA"/>
</dbReference>
<sequence length="175" mass="19849">MGDNVSDSEEAPAAGDLSEKLTNSYRKRFVVWMRTRRYPSDGSKSSGIEVLEKKSCGKDKEDEEERWKHASIGTGHEVNLANSLAFTAFGLIKHAHNIRPIHVTPFQEGTNKELNMSVVTAQKNREMFAIKKSYSVESVHILNKLFVQIYMSPLEASAHFELLQCHEPHDLHLQI</sequence>
<evidence type="ECO:0000313" key="1">
    <source>
        <dbReference type="EMBL" id="KAK6627621.1"/>
    </source>
</evidence>
<keyword evidence="2" id="KW-1185">Reference proteome</keyword>